<evidence type="ECO:0000256" key="3">
    <source>
        <dbReference type="SAM" id="Phobius"/>
    </source>
</evidence>
<feature type="transmembrane region" description="Helical" evidence="3">
    <location>
        <begin position="1234"/>
        <end position="1255"/>
    </location>
</feature>
<sequence>MAEMPGWGEDMAEDMPGDMAGEMPGEMPGDMPGEMPGEMPGKMPGDMAAAPLPVLSPQGDPKKRRSRHKIGPILCDVIGCGAEIERKYLKRFRLCQEHHRSLALVSGDQLVRFCQQCNKLHDVREFTGDHRNCDIALRKRQRKGNKATDNKVRSKSRLEPIHCSDQDSSTVGSDCDGLTSPKRSRPCRADNTPAPRVVSVCKDDGDRPSSMGRPGARDGRDIDSANNDPGKAGCGGGKSSPNSVTLDHWWSVTEVRKPVFMRSDSISSYEVGSVDVQMKHLLSDEEISDQDLPLHLCTCGVCSICRSAREIALDGSSCWTPYECGTACAPTQAPPPVQPVAEEPTVPCAMQGQVEPSMWSTPSTPDFGDGTSDYWQVPKAALHGMESSAACAAPLELDADPFCPIAVDANEFQQGRLAQWPGVIPAVGRDTLSPYPRQQCQSTAQSRLATQAVLYRRAPANSLATAGPNLHFAAPRAGNAQYGRLHGDSRCVPTGPPTGYMPGPVDAVSPKFNCAQRKVYPPPLAIEEQLIAQGNEISPALQRASVSPHHHMQVMQPTQPTQPAGLLDNPLALALAASRQGPQQRPQNLVQFRRRTLKMPEAVHDPQMDLLEALGPVAAGGHLAAQTRAMSGCVRVVVTVATEDDGLSGSTRFQAVATAEPRHAALPDVNEASSHSCSDTLPHFEEVPEGQAQQETTVLEQVASQLPSAVAQRLPTDNCWIQTEHHLGRVVDGNFREQWDVAEPLRGFDVLSILPATFLASQDTDVKILGRGLGQPARVLCSFGSETRVLSLSLTRIRVGWAGEVEIIESRNSGQSAGVDASEALALVARARGGVEVGDVLEVWSGRVRAFHGEGVGYVEAEMGHLLTNPMPIMLTSSMSVLEDMEVLEKEVEECRMTEEELRQTREDIGQVISHLAHGNHVAAAKREEDRIDFDVRPWNDQGTPEFRAMMVTLANWHVGNFCRRGLPALMRAMLPAALLSGADFAAIAELAFSDGWTLLHLAVMSHSVQMVRALMNLGKEHGYTWRWDIPGPMGLTPLHMLAVDINGAEMLKFVVSLEPDVSAMWFKLSISNGETPECFAHRAGHPGLNDFARVHRAERTAEQDWQDQSASLIDAVPKTEEAPQLSQPQEPNPEEDGATSTAHNCGQEKCKPYEEPCPSQVPCLTPLSSLWNSGLRFTDPAKEARFKDYFGQTLHGTDGLFAFLYVACCMYVLLMIELGNFKQPTRVVWSQEGMLPYALALLPLGLPLVINWVFQSFTWYYKWRETIHVAGSYASVAVSLCFGIGPMQWFLSRWSNSLFAVGFVASRVSFPTQVRLCHQVRLHAAELFVALASALRHGMLHRAFAECFCMILAMGANLAWTYYEEKQSRLNFLNSKPQRKCAKKLHSKLA</sequence>
<dbReference type="InterPro" id="IPR002110">
    <property type="entry name" value="Ankyrin_rpt"/>
</dbReference>
<dbReference type="PROSITE" id="PS50297">
    <property type="entry name" value="ANK_REP_REGION"/>
    <property type="match status" value="1"/>
</dbReference>
<dbReference type="Gene3D" id="4.10.1100.10">
    <property type="entry name" value="Transcription factor, SBP-box domain"/>
    <property type="match status" value="1"/>
</dbReference>
<dbReference type="GO" id="GO:0005634">
    <property type="term" value="C:nucleus"/>
    <property type="evidence" value="ECO:0007669"/>
    <property type="project" value="InterPro"/>
</dbReference>
<evidence type="ECO:0000256" key="1">
    <source>
        <dbReference type="PROSITE-ProRule" id="PRU00023"/>
    </source>
</evidence>
<organism evidence="5 6">
    <name type="scientific">Ostreobium quekettii</name>
    <dbReference type="NCBI Taxonomy" id="121088"/>
    <lineage>
        <taxon>Eukaryota</taxon>
        <taxon>Viridiplantae</taxon>
        <taxon>Chlorophyta</taxon>
        <taxon>core chlorophytes</taxon>
        <taxon>Ulvophyceae</taxon>
        <taxon>TCBD clade</taxon>
        <taxon>Bryopsidales</taxon>
        <taxon>Ostreobineae</taxon>
        <taxon>Ostreobiaceae</taxon>
        <taxon>Ostreobium</taxon>
    </lineage>
</organism>
<evidence type="ECO:0000256" key="2">
    <source>
        <dbReference type="SAM" id="MobiDB-lite"/>
    </source>
</evidence>
<feature type="repeat" description="ANK" evidence="1">
    <location>
        <begin position="995"/>
        <end position="1019"/>
    </location>
</feature>
<comment type="caution">
    <text evidence="5">The sequence shown here is derived from an EMBL/GenBank/DDBJ whole genome shotgun (WGS) entry which is preliminary data.</text>
</comment>
<feature type="transmembrane region" description="Helical" evidence="3">
    <location>
        <begin position="1201"/>
        <end position="1222"/>
    </location>
</feature>
<dbReference type="PROSITE" id="PS51141">
    <property type="entry name" value="ZF_SBP"/>
    <property type="match status" value="1"/>
</dbReference>
<dbReference type="InterPro" id="IPR036893">
    <property type="entry name" value="SBP_sf"/>
</dbReference>
<keyword evidence="6" id="KW-1185">Reference proteome</keyword>
<feature type="region of interest" description="Disordered" evidence="2">
    <location>
        <begin position="1121"/>
        <end position="1146"/>
    </location>
</feature>
<keyword evidence="1" id="KW-0040">ANK repeat</keyword>
<dbReference type="SUPFAM" id="SSF48403">
    <property type="entry name" value="Ankyrin repeat"/>
    <property type="match status" value="1"/>
</dbReference>
<dbReference type="InterPro" id="IPR004333">
    <property type="entry name" value="SBP_dom"/>
</dbReference>
<keyword evidence="3" id="KW-1133">Transmembrane helix</keyword>
<gene>
    <name evidence="5" type="ORF">OSTQU699_LOCUS4432</name>
</gene>
<evidence type="ECO:0000259" key="4">
    <source>
        <dbReference type="PROSITE" id="PS51141"/>
    </source>
</evidence>
<protein>
    <recommendedName>
        <fullName evidence="4">SBP-type domain-containing protein</fullName>
    </recommendedName>
</protein>
<dbReference type="Pfam" id="PF03110">
    <property type="entry name" value="SBP"/>
    <property type="match status" value="1"/>
</dbReference>
<name>A0A8S1J6C3_9CHLO</name>
<feature type="compositionally biased region" description="Basic and acidic residues" evidence="2">
    <location>
        <begin position="146"/>
        <end position="165"/>
    </location>
</feature>
<keyword evidence="3" id="KW-0812">Transmembrane</keyword>
<feature type="region of interest" description="Disordered" evidence="2">
    <location>
        <begin position="140"/>
        <end position="241"/>
    </location>
</feature>
<dbReference type="SMART" id="SM00248">
    <property type="entry name" value="ANK"/>
    <property type="match status" value="2"/>
</dbReference>
<reference evidence="5" key="1">
    <citation type="submission" date="2020-12" db="EMBL/GenBank/DDBJ databases">
        <authorList>
            <person name="Iha C."/>
        </authorList>
    </citation>
    <scope>NUCLEOTIDE SEQUENCE</scope>
</reference>
<dbReference type="PROSITE" id="PS50088">
    <property type="entry name" value="ANK_REPEAT"/>
    <property type="match status" value="1"/>
</dbReference>
<feature type="domain" description="SBP-type" evidence="4">
    <location>
        <begin position="72"/>
        <end position="147"/>
    </location>
</feature>
<evidence type="ECO:0000313" key="5">
    <source>
        <dbReference type="EMBL" id="CAD7699074.1"/>
    </source>
</evidence>
<feature type="region of interest" description="Disordered" evidence="2">
    <location>
        <begin position="1"/>
        <end position="67"/>
    </location>
</feature>
<dbReference type="Proteomes" id="UP000708148">
    <property type="component" value="Unassembled WGS sequence"/>
</dbReference>
<dbReference type="SUPFAM" id="SSF103612">
    <property type="entry name" value="SBT domain"/>
    <property type="match status" value="1"/>
</dbReference>
<feature type="transmembrane region" description="Helical" evidence="3">
    <location>
        <begin position="1344"/>
        <end position="1364"/>
    </location>
</feature>
<feature type="transmembrane region" description="Helical" evidence="3">
    <location>
        <begin position="1267"/>
        <end position="1286"/>
    </location>
</feature>
<proteinExistence type="predicted"/>
<dbReference type="Pfam" id="PF00023">
    <property type="entry name" value="Ank"/>
    <property type="match status" value="1"/>
</dbReference>
<dbReference type="OrthoDB" id="514967at2759"/>
<dbReference type="Gene3D" id="1.25.40.20">
    <property type="entry name" value="Ankyrin repeat-containing domain"/>
    <property type="match status" value="1"/>
</dbReference>
<dbReference type="EMBL" id="CAJHUC010000949">
    <property type="protein sequence ID" value="CAD7699074.1"/>
    <property type="molecule type" value="Genomic_DNA"/>
</dbReference>
<evidence type="ECO:0000313" key="6">
    <source>
        <dbReference type="Proteomes" id="UP000708148"/>
    </source>
</evidence>
<keyword evidence="3" id="KW-0472">Membrane</keyword>
<dbReference type="InterPro" id="IPR036770">
    <property type="entry name" value="Ankyrin_rpt-contain_sf"/>
</dbReference>
<accession>A0A8S1J6C3</accession>
<dbReference type="GO" id="GO:0003677">
    <property type="term" value="F:DNA binding"/>
    <property type="evidence" value="ECO:0007669"/>
    <property type="project" value="InterPro"/>
</dbReference>